<dbReference type="Proteomes" id="UP000078084">
    <property type="component" value="Unassembled WGS sequence"/>
</dbReference>
<proteinExistence type="predicted"/>
<name>A0A171KVN2_9BURK</name>
<evidence type="ECO:0000313" key="2">
    <source>
        <dbReference type="Proteomes" id="UP000078084"/>
    </source>
</evidence>
<gene>
    <name evidence="1" type="ORF">AAV32_01040</name>
</gene>
<comment type="caution">
    <text evidence="1">The sequence shown here is derived from an EMBL/GenBank/DDBJ whole genome shotgun (WGS) entry which is preliminary data.</text>
</comment>
<keyword evidence="2" id="KW-1185">Reference proteome</keyword>
<evidence type="ECO:0000313" key="1">
    <source>
        <dbReference type="EMBL" id="KKO72949.1"/>
    </source>
</evidence>
<protein>
    <submittedName>
        <fullName evidence="1">Uncharacterized protein</fullName>
    </submittedName>
</protein>
<sequence>MTDGASSSISASFEPILIPKHGRHFTGFDDEGMAEAPAWQVRPLEIMHLVALFDSLRVKIREDAMARDKAVCSTFWIRGL</sequence>
<reference evidence="1 2" key="1">
    <citation type="submission" date="2015-04" db="EMBL/GenBank/DDBJ databases">
        <title>Genome sequence of Kerstersia gyiorum CG1.</title>
        <authorList>
            <person name="Greninger A.L."/>
            <person name="Kozyreva V."/>
            <person name="Chaturvedi V."/>
        </authorList>
    </citation>
    <scope>NUCLEOTIDE SEQUENCE [LARGE SCALE GENOMIC DNA]</scope>
    <source>
        <strain evidence="1 2">CG1</strain>
    </source>
</reference>
<dbReference type="AlphaFoldDB" id="A0A171KVN2"/>
<dbReference type="PATRIC" id="fig|206506.3.peg.244"/>
<organism evidence="1 2">
    <name type="scientific">Kerstersia gyiorum</name>
    <dbReference type="NCBI Taxonomy" id="206506"/>
    <lineage>
        <taxon>Bacteria</taxon>
        <taxon>Pseudomonadati</taxon>
        <taxon>Pseudomonadota</taxon>
        <taxon>Betaproteobacteria</taxon>
        <taxon>Burkholderiales</taxon>
        <taxon>Alcaligenaceae</taxon>
        <taxon>Kerstersia</taxon>
    </lineage>
</organism>
<accession>A0A171KVN2</accession>
<dbReference type="EMBL" id="LBNE01000001">
    <property type="protein sequence ID" value="KKO72949.1"/>
    <property type="molecule type" value="Genomic_DNA"/>
</dbReference>